<comment type="caution">
    <text evidence="2">The sequence shown here is derived from an EMBL/GenBank/DDBJ whole genome shotgun (WGS) entry which is preliminary data.</text>
</comment>
<dbReference type="Proteomes" id="UP001430356">
    <property type="component" value="Unassembled WGS sequence"/>
</dbReference>
<name>A0AAW0F1I2_9TRYP</name>
<reference evidence="2 3" key="1">
    <citation type="journal article" date="2021" name="MBio">
        <title>A New Model Trypanosomatid, Novymonas esmeraldas: Genomic Perception of Its 'Candidatus Pandoraea novymonadis' Endosymbiont.</title>
        <authorList>
            <person name="Zakharova A."/>
            <person name="Saura A."/>
            <person name="Butenko A."/>
            <person name="Podesvova L."/>
            <person name="Warmusova S."/>
            <person name="Kostygov A.Y."/>
            <person name="Nenarokova A."/>
            <person name="Lukes J."/>
            <person name="Opperdoes F.R."/>
            <person name="Yurchenko V."/>
        </authorList>
    </citation>
    <scope>NUCLEOTIDE SEQUENCE [LARGE SCALE GENOMIC DNA]</scope>
    <source>
        <strain evidence="2 3">E262AT.01</strain>
    </source>
</reference>
<dbReference type="AlphaFoldDB" id="A0AAW0F1I2"/>
<accession>A0AAW0F1I2</accession>
<gene>
    <name evidence="2" type="ORF">NESM_000097600</name>
</gene>
<feature type="compositionally biased region" description="Low complexity" evidence="1">
    <location>
        <begin position="76"/>
        <end position="104"/>
    </location>
</feature>
<proteinExistence type="predicted"/>
<keyword evidence="3" id="KW-1185">Reference proteome</keyword>
<evidence type="ECO:0000313" key="3">
    <source>
        <dbReference type="Proteomes" id="UP001430356"/>
    </source>
</evidence>
<feature type="region of interest" description="Disordered" evidence="1">
    <location>
        <begin position="1"/>
        <end position="121"/>
    </location>
</feature>
<evidence type="ECO:0000256" key="1">
    <source>
        <dbReference type="SAM" id="MobiDB-lite"/>
    </source>
</evidence>
<feature type="compositionally biased region" description="Basic residues" evidence="1">
    <location>
        <begin position="1"/>
        <end position="10"/>
    </location>
</feature>
<dbReference type="EMBL" id="JAECZO010000005">
    <property type="protein sequence ID" value="KAK7200432.1"/>
    <property type="molecule type" value="Genomic_DNA"/>
</dbReference>
<protein>
    <submittedName>
        <fullName evidence="2">Pre-mRNA-splicing factor of RES complex</fullName>
    </submittedName>
</protein>
<sequence length="201" mass="20573">MSAAPTKRRRLDSDSDGDDGGYAPSSSTAPLLRYASSASFPTDEVPAHADGEQTAAGARLSASGPSPAADEGVTGPTAVSAPHPAPPTSSATAAAAAAAACVAPSRPPPPPKPRTSFPEDEDVPAEFKGLVSAELMNVLLVPLEHICHQRRCTEALLAQYAPVKNTAADDAPAACGAYRNGFGIAPGFRWDGVVRGRRLFD</sequence>
<evidence type="ECO:0000313" key="2">
    <source>
        <dbReference type="EMBL" id="KAK7200432.1"/>
    </source>
</evidence>
<organism evidence="2 3">
    <name type="scientific">Novymonas esmeraldas</name>
    <dbReference type="NCBI Taxonomy" id="1808958"/>
    <lineage>
        <taxon>Eukaryota</taxon>
        <taxon>Discoba</taxon>
        <taxon>Euglenozoa</taxon>
        <taxon>Kinetoplastea</taxon>
        <taxon>Metakinetoplastina</taxon>
        <taxon>Trypanosomatida</taxon>
        <taxon>Trypanosomatidae</taxon>
        <taxon>Novymonas</taxon>
    </lineage>
</organism>